<organism evidence="1 2">
    <name type="scientific">Xenotaenia resolanae</name>
    <dbReference type="NCBI Taxonomy" id="208358"/>
    <lineage>
        <taxon>Eukaryota</taxon>
        <taxon>Metazoa</taxon>
        <taxon>Chordata</taxon>
        <taxon>Craniata</taxon>
        <taxon>Vertebrata</taxon>
        <taxon>Euteleostomi</taxon>
        <taxon>Actinopterygii</taxon>
        <taxon>Neopterygii</taxon>
        <taxon>Teleostei</taxon>
        <taxon>Neoteleostei</taxon>
        <taxon>Acanthomorphata</taxon>
        <taxon>Ovalentaria</taxon>
        <taxon>Atherinomorphae</taxon>
        <taxon>Cyprinodontiformes</taxon>
        <taxon>Goodeidae</taxon>
        <taxon>Xenotaenia</taxon>
    </lineage>
</organism>
<evidence type="ECO:0000313" key="1">
    <source>
        <dbReference type="EMBL" id="MEQ2261180.1"/>
    </source>
</evidence>
<sequence>MEMGMESAKLSKHEEGNTMRSAREQLIATFLFENSVQQMRKNISIIHPLYIQAYPCRVSEELVPTSRSHWAGDMVHVLEGCQSIPRQHKDTQDKQQYIHALTSRSSLERLIKSLFMFLTYGRKSEHPEGTQEYMHTPWIKDLK</sequence>
<gene>
    <name evidence="1" type="ORF">XENORESO_006844</name>
</gene>
<name>A0ABV0VVF1_9TELE</name>
<keyword evidence="2" id="KW-1185">Reference proteome</keyword>
<accession>A0ABV0VVF1</accession>
<dbReference type="EMBL" id="JAHRIM010012298">
    <property type="protein sequence ID" value="MEQ2261180.1"/>
    <property type="molecule type" value="Genomic_DNA"/>
</dbReference>
<reference evidence="1 2" key="1">
    <citation type="submission" date="2021-06" db="EMBL/GenBank/DDBJ databases">
        <authorList>
            <person name="Palmer J.M."/>
        </authorList>
    </citation>
    <scope>NUCLEOTIDE SEQUENCE [LARGE SCALE GENOMIC DNA]</scope>
    <source>
        <strain evidence="1 2">XR_2019</strain>
        <tissue evidence="1">Muscle</tissue>
    </source>
</reference>
<protein>
    <submittedName>
        <fullName evidence="1">Uncharacterized protein</fullName>
    </submittedName>
</protein>
<proteinExistence type="predicted"/>
<evidence type="ECO:0000313" key="2">
    <source>
        <dbReference type="Proteomes" id="UP001444071"/>
    </source>
</evidence>
<comment type="caution">
    <text evidence="1">The sequence shown here is derived from an EMBL/GenBank/DDBJ whole genome shotgun (WGS) entry which is preliminary data.</text>
</comment>
<dbReference type="Proteomes" id="UP001444071">
    <property type="component" value="Unassembled WGS sequence"/>
</dbReference>